<reference evidence="1 2" key="1">
    <citation type="submission" date="2018-08" db="EMBL/GenBank/DDBJ databases">
        <title>Isolation, diversity and antifungal activity of Actinobacteria from wheat.</title>
        <authorList>
            <person name="Han C."/>
        </authorList>
    </citation>
    <scope>NUCLEOTIDE SEQUENCE [LARGE SCALE GENOMIC DNA]</scope>
    <source>
        <strain evidence="1 2">NEAU-YY421</strain>
    </source>
</reference>
<proteinExistence type="predicted"/>
<name>A0A372LY96_9ACTN</name>
<keyword evidence="2" id="KW-1185">Reference proteome</keyword>
<accession>A0A372LY96</accession>
<dbReference type="InterPro" id="IPR027417">
    <property type="entry name" value="P-loop_NTPase"/>
</dbReference>
<dbReference type="OrthoDB" id="4532289at2"/>
<dbReference type="AlphaFoldDB" id="A0A372LY96"/>
<evidence type="ECO:0000313" key="2">
    <source>
        <dbReference type="Proteomes" id="UP000263094"/>
    </source>
</evidence>
<dbReference type="EMBL" id="QUAK01000194">
    <property type="protein sequence ID" value="RFU83632.1"/>
    <property type="molecule type" value="Genomic_DNA"/>
</dbReference>
<dbReference type="SUPFAM" id="SSF52540">
    <property type="entry name" value="P-loop containing nucleoside triphosphate hydrolases"/>
    <property type="match status" value="1"/>
</dbReference>
<comment type="caution">
    <text evidence="1">The sequence shown here is derived from an EMBL/GenBank/DDBJ whole genome shotgun (WGS) entry which is preliminary data.</text>
</comment>
<organism evidence="1 2">
    <name type="scientific">Streptomyces triticagri</name>
    <dbReference type="NCBI Taxonomy" id="2293568"/>
    <lineage>
        <taxon>Bacteria</taxon>
        <taxon>Bacillati</taxon>
        <taxon>Actinomycetota</taxon>
        <taxon>Actinomycetes</taxon>
        <taxon>Kitasatosporales</taxon>
        <taxon>Streptomycetaceae</taxon>
        <taxon>Streptomyces</taxon>
    </lineage>
</organism>
<dbReference type="Proteomes" id="UP000263094">
    <property type="component" value="Unassembled WGS sequence"/>
</dbReference>
<protein>
    <submittedName>
        <fullName evidence="1">Plasmid partition protein</fullName>
    </submittedName>
</protein>
<dbReference type="Gene3D" id="3.40.50.300">
    <property type="entry name" value="P-loop containing nucleotide triphosphate hydrolases"/>
    <property type="match status" value="1"/>
</dbReference>
<dbReference type="RefSeq" id="WP_128558787.1">
    <property type="nucleotide sequence ID" value="NZ_QUAK01000194.1"/>
</dbReference>
<gene>
    <name evidence="1" type="ORF">DY218_27380</name>
</gene>
<evidence type="ECO:0000313" key="1">
    <source>
        <dbReference type="EMBL" id="RFU83632.1"/>
    </source>
</evidence>
<sequence length="217" mass="23384">MLIASLKPRTMGGTTNSGLLAYALHRAGYPVACYDADDSQQLFQWSLIAEDFPCKVHEAATSDFARSVYPAMDPDAVNVVDVGHAENHPGVVDAVLEVADCALVTFSPTSPDFARLTVPDKGTPLSKMIARSAVLRTDGQAPPTAVLLNRCPAGSPDTRTYRQQLGELGWDVLSVTVPRKQALANAVNNTCEHPDRRGPFDELVTELGAKGRGWLPW</sequence>